<evidence type="ECO:0000313" key="1">
    <source>
        <dbReference type="EMBL" id="KAI6086535.1"/>
    </source>
</evidence>
<accession>A0ACC0D1D1</accession>
<gene>
    <name evidence="1" type="ORF">F4821DRAFT_269886</name>
</gene>
<keyword evidence="2" id="KW-1185">Reference proteome</keyword>
<dbReference type="Proteomes" id="UP001497680">
    <property type="component" value="Unassembled WGS sequence"/>
</dbReference>
<comment type="caution">
    <text evidence="1">The sequence shown here is derived from an EMBL/GenBank/DDBJ whole genome shotgun (WGS) entry which is preliminary data.</text>
</comment>
<sequence>MLLSLGENTDNDAVRKIVESFQKDDDVFSNDFLTDTVMIQRTVGKPSTSKLSHVLWDTLNLNTSDGPWKPARVITVDAKHELPPGPYFLASGNTLAQAWRLFPDTQDAFTTTFVPASNNSLKFDAVNVMTNDGLSRQVAVPSRLYTTPTAVKPLAGKRISVKDIFKVTGIKTTQNNRAWVDLYGPDDETALFVQRLIELGAVIVGKTKMHAFASAEEPTDQWIDFHAPFNPRGDEYQTPSGSTGGGAAALASYEWLDYSIGTDTTGSIRWPAAYNGLYGLRTSWNSTSLEGIYPSCRSMDTIGLLARDIDGLRSLTTHSMAFSPDLPDRLPKQILYCTDFLPHENSAQNSLVDEFVSGLETHLGIERTNISILERWLQCPPPEAEGKDLKTYTNKTSYNLFYYDGYNEYADFREEYEKKTGKPVFLGPYMRWKWDRGAEVTLEDKKQAEKELAVYQRWFQENVMNAEDGGGSNAVLILPCGSSDPKYRDLPNPSPNASPAYNMNYISSMQGLPQIVVPVGQIPFESRISKRTEYLPITASMATASGSDLLLISLAKAALESAQKPSQVLTGRFAFKI</sequence>
<dbReference type="EMBL" id="MU394314">
    <property type="protein sequence ID" value="KAI6086535.1"/>
    <property type="molecule type" value="Genomic_DNA"/>
</dbReference>
<reference evidence="1 2" key="1">
    <citation type="journal article" date="2022" name="New Phytol.">
        <title>Ecological generalism drives hyperdiversity of secondary metabolite gene clusters in xylarialean endophytes.</title>
        <authorList>
            <person name="Franco M.E.E."/>
            <person name="Wisecaver J.H."/>
            <person name="Arnold A.E."/>
            <person name="Ju Y.M."/>
            <person name="Slot J.C."/>
            <person name="Ahrendt S."/>
            <person name="Moore L.P."/>
            <person name="Eastman K.E."/>
            <person name="Scott K."/>
            <person name="Konkel Z."/>
            <person name="Mondo S.J."/>
            <person name="Kuo A."/>
            <person name="Hayes R.D."/>
            <person name="Haridas S."/>
            <person name="Andreopoulos B."/>
            <person name="Riley R."/>
            <person name="LaButti K."/>
            <person name="Pangilinan J."/>
            <person name="Lipzen A."/>
            <person name="Amirebrahimi M."/>
            <person name="Yan J."/>
            <person name="Adam C."/>
            <person name="Keymanesh K."/>
            <person name="Ng V."/>
            <person name="Louie K."/>
            <person name="Northen T."/>
            <person name="Drula E."/>
            <person name="Henrissat B."/>
            <person name="Hsieh H.M."/>
            <person name="Youens-Clark K."/>
            <person name="Lutzoni F."/>
            <person name="Miadlikowska J."/>
            <person name="Eastwood D.C."/>
            <person name="Hamelin R.C."/>
            <person name="Grigoriev I.V."/>
            <person name="U'Ren J.M."/>
        </authorList>
    </citation>
    <scope>NUCLEOTIDE SEQUENCE [LARGE SCALE GENOMIC DNA]</scope>
    <source>
        <strain evidence="1 2">ER1909</strain>
    </source>
</reference>
<proteinExistence type="predicted"/>
<organism evidence="1 2">
    <name type="scientific">Hypoxylon rubiginosum</name>
    <dbReference type="NCBI Taxonomy" id="110542"/>
    <lineage>
        <taxon>Eukaryota</taxon>
        <taxon>Fungi</taxon>
        <taxon>Dikarya</taxon>
        <taxon>Ascomycota</taxon>
        <taxon>Pezizomycotina</taxon>
        <taxon>Sordariomycetes</taxon>
        <taxon>Xylariomycetidae</taxon>
        <taxon>Xylariales</taxon>
        <taxon>Hypoxylaceae</taxon>
        <taxon>Hypoxylon</taxon>
    </lineage>
</organism>
<evidence type="ECO:0000313" key="2">
    <source>
        <dbReference type="Proteomes" id="UP001497680"/>
    </source>
</evidence>
<name>A0ACC0D1D1_9PEZI</name>
<protein>
    <submittedName>
        <fullName evidence="1">Amidase</fullName>
    </submittedName>
</protein>